<evidence type="ECO:0000313" key="3">
    <source>
        <dbReference type="EMBL" id="KAL3404081.1"/>
    </source>
</evidence>
<dbReference type="Proteomes" id="UP001627154">
    <property type="component" value="Unassembled WGS sequence"/>
</dbReference>
<feature type="region of interest" description="Disordered" evidence="2">
    <location>
        <begin position="1"/>
        <end position="29"/>
    </location>
</feature>
<name>A0ABD2XHF4_9HYME</name>
<accession>A0ABD2XHF4</accession>
<protein>
    <submittedName>
        <fullName evidence="3">Uncharacterized protein</fullName>
    </submittedName>
</protein>
<comment type="caution">
    <text evidence="3">The sequence shown here is derived from an EMBL/GenBank/DDBJ whole genome shotgun (WGS) entry which is preliminary data.</text>
</comment>
<keyword evidence="4" id="KW-1185">Reference proteome</keyword>
<proteinExistence type="inferred from homology"/>
<dbReference type="AlphaFoldDB" id="A0ABD2XHF4"/>
<evidence type="ECO:0000256" key="2">
    <source>
        <dbReference type="SAM" id="MobiDB-lite"/>
    </source>
</evidence>
<reference evidence="3 4" key="1">
    <citation type="journal article" date="2024" name="bioRxiv">
        <title>A reference genome for Trichogramma kaykai: A tiny desert-dwelling parasitoid wasp with competing sex-ratio distorters.</title>
        <authorList>
            <person name="Culotta J."/>
            <person name="Lindsey A.R."/>
        </authorList>
    </citation>
    <scope>NUCLEOTIDE SEQUENCE [LARGE SCALE GENOMIC DNA]</scope>
    <source>
        <strain evidence="3 4">KSX58</strain>
    </source>
</reference>
<dbReference type="EMBL" id="JBJJXI010000026">
    <property type="protein sequence ID" value="KAL3404081.1"/>
    <property type="molecule type" value="Genomic_DNA"/>
</dbReference>
<organism evidence="3 4">
    <name type="scientific">Trichogramma kaykai</name>
    <dbReference type="NCBI Taxonomy" id="54128"/>
    <lineage>
        <taxon>Eukaryota</taxon>
        <taxon>Metazoa</taxon>
        <taxon>Ecdysozoa</taxon>
        <taxon>Arthropoda</taxon>
        <taxon>Hexapoda</taxon>
        <taxon>Insecta</taxon>
        <taxon>Pterygota</taxon>
        <taxon>Neoptera</taxon>
        <taxon>Endopterygota</taxon>
        <taxon>Hymenoptera</taxon>
        <taxon>Apocrita</taxon>
        <taxon>Proctotrupomorpha</taxon>
        <taxon>Chalcidoidea</taxon>
        <taxon>Trichogrammatidae</taxon>
        <taxon>Trichogramma</taxon>
    </lineage>
</organism>
<dbReference type="PANTHER" id="PTHR31489:SF2">
    <property type="entry name" value="PROTEIN LIN-52 HOMOLOG"/>
    <property type="match status" value="1"/>
</dbReference>
<dbReference type="Pfam" id="PF10044">
    <property type="entry name" value="LIN52"/>
    <property type="match status" value="1"/>
</dbReference>
<evidence type="ECO:0000313" key="4">
    <source>
        <dbReference type="Proteomes" id="UP001627154"/>
    </source>
</evidence>
<gene>
    <name evidence="3" type="ORF">TKK_003076</name>
</gene>
<feature type="compositionally biased region" description="Acidic residues" evidence="2">
    <location>
        <begin position="8"/>
        <end position="22"/>
    </location>
</feature>
<evidence type="ECO:0000256" key="1">
    <source>
        <dbReference type="ARBA" id="ARBA00005456"/>
    </source>
</evidence>
<dbReference type="PANTHER" id="PTHR31489">
    <property type="entry name" value="LIN52 FAMILY MEMBER"/>
    <property type="match status" value="1"/>
</dbReference>
<comment type="similarity">
    <text evidence="1">Belongs to the lin-52 family.</text>
</comment>
<dbReference type="InterPro" id="IPR018737">
    <property type="entry name" value="DREAM_LIN52"/>
</dbReference>
<sequence>MEVVMETENAEEFTENSNEETSETSITEESLMSMEKLDRASPDLWPEECINKFIAHHLPEPDCPSFNTSLDEEDMNKVCRLSQLSKEEIVLEAKKLLDETFSLGVEESKEMTRGKFLNIFKHL</sequence>